<reference evidence="1" key="1">
    <citation type="submission" date="2014-02" db="EMBL/GenBank/DDBJ databases">
        <title>The Genome Sequence of Trichophyton rubrum (morphotype fischeri) CBS 288.86.</title>
        <authorList>
            <consortium name="The Broad Institute Genomics Platform"/>
            <person name="Cuomo C.A."/>
            <person name="White T.C."/>
            <person name="Graser Y."/>
            <person name="Martinez-Rossi N."/>
            <person name="Heitman J."/>
            <person name="Young S.K."/>
            <person name="Zeng Q."/>
            <person name="Gargeya S."/>
            <person name="Abouelleil A."/>
            <person name="Alvarado L."/>
            <person name="Chapman S.B."/>
            <person name="Gainer-Dewar J."/>
            <person name="Goldberg J."/>
            <person name="Griggs A."/>
            <person name="Gujja S."/>
            <person name="Hansen M."/>
            <person name="Howarth C."/>
            <person name="Imamovic A."/>
            <person name="Larimer J."/>
            <person name="Martinez D."/>
            <person name="Murphy C."/>
            <person name="Pearson M.D."/>
            <person name="Persinoti G."/>
            <person name="Poon T."/>
            <person name="Priest M."/>
            <person name="Roberts A.D."/>
            <person name="Saif S."/>
            <person name="Shea T.D."/>
            <person name="Sykes S.N."/>
            <person name="Wortman J."/>
            <person name="Nusbaum C."/>
            <person name="Birren B."/>
        </authorList>
    </citation>
    <scope>NUCLEOTIDE SEQUENCE [LARGE SCALE GENOMIC DNA]</scope>
    <source>
        <strain evidence="1">CBS 288.86</strain>
    </source>
</reference>
<sequence length="67" mass="7719">MEVMFPIPTLSLKSDSVDLWYIGGRHTSCLICGPHWIFHQFVKWVHIHGENVELNYPPAIRAPFTGQ</sequence>
<name>A0A022W297_TRIRU</name>
<accession>A0A022W297</accession>
<dbReference type="HOGENOM" id="CLU_2814261_0_0_1"/>
<dbReference type="AlphaFoldDB" id="A0A022W297"/>
<dbReference type="EMBL" id="KK207855">
    <property type="protein sequence ID" value="EZF52256.1"/>
    <property type="molecule type" value="Genomic_DNA"/>
</dbReference>
<gene>
    <name evidence="1" type="ORF">H103_04663</name>
</gene>
<dbReference type="Proteomes" id="UP000023758">
    <property type="component" value="Unassembled WGS sequence"/>
</dbReference>
<evidence type="ECO:0000313" key="1">
    <source>
        <dbReference type="EMBL" id="EZF52256.1"/>
    </source>
</evidence>
<organism evidence="1">
    <name type="scientific">Trichophyton rubrum CBS 288.86</name>
    <dbReference type="NCBI Taxonomy" id="1215330"/>
    <lineage>
        <taxon>Eukaryota</taxon>
        <taxon>Fungi</taxon>
        <taxon>Dikarya</taxon>
        <taxon>Ascomycota</taxon>
        <taxon>Pezizomycotina</taxon>
        <taxon>Eurotiomycetes</taxon>
        <taxon>Eurotiomycetidae</taxon>
        <taxon>Onygenales</taxon>
        <taxon>Arthrodermataceae</taxon>
        <taxon>Trichophyton</taxon>
    </lineage>
</organism>
<protein>
    <submittedName>
        <fullName evidence="1">Uncharacterized protein</fullName>
    </submittedName>
</protein>
<proteinExistence type="predicted"/>